<feature type="compositionally biased region" description="Polar residues" evidence="3">
    <location>
        <begin position="14"/>
        <end position="29"/>
    </location>
</feature>
<accession>A0AAV9WZZ7</accession>
<dbReference type="CDD" id="cd12148">
    <property type="entry name" value="fungal_TF_MHR"/>
    <property type="match status" value="1"/>
</dbReference>
<gene>
    <name evidence="5" type="ORF">TWF694_003630</name>
</gene>
<dbReference type="InterPro" id="IPR050797">
    <property type="entry name" value="Carb_Metab_Trans_Reg"/>
</dbReference>
<keyword evidence="1" id="KW-0479">Metal-binding</keyword>
<dbReference type="SMART" id="SM00906">
    <property type="entry name" value="Fungal_trans"/>
    <property type="match status" value="1"/>
</dbReference>
<evidence type="ECO:0000259" key="4">
    <source>
        <dbReference type="PROSITE" id="PS50048"/>
    </source>
</evidence>
<dbReference type="GO" id="GO:0000981">
    <property type="term" value="F:DNA-binding transcription factor activity, RNA polymerase II-specific"/>
    <property type="evidence" value="ECO:0007669"/>
    <property type="project" value="InterPro"/>
</dbReference>
<dbReference type="EMBL" id="JAVHJO010000013">
    <property type="protein sequence ID" value="KAK6530268.1"/>
    <property type="molecule type" value="Genomic_DNA"/>
</dbReference>
<dbReference type="PANTHER" id="PTHR31668">
    <property type="entry name" value="GLUCOSE TRANSPORT TRANSCRIPTION REGULATOR RGT1-RELATED-RELATED"/>
    <property type="match status" value="1"/>
</dbReference>
<evidence type="ECO:0000313" key="6">
    <source>
        <dbReference type="Proteomes" id="UP001365542"/>
    </source>
</evidence>
<dbReference type="InterPro" id="IPR001138">
    <property type="entry name" value="Zn2Cys6_DnaBD"/>
</dbReference>
<dbReference type="PROSITE" id="PS00463">
    <property type="entry name" value="ZN2_CY6_FUNGAL_1"/>
    <property type="match status" value="1"/>
</dbReference>
<evidence type="ECO:0000256" key="1">
    <source>
        <dbReference type="ARBA" id="ARBA00022723"/>
    </source>
</evidence>
<dbReference type="SUPFAM" id="SSF57701">
    <property type="entry name" value="Zn2/Cys6 DNA-binding domain"/>
    <property type="match status" value="1"/>
</dbReference>
<dbReference type="GO" id="GO:0008270">
    <property type="term" value="F:zinc ion binding"/>
    <property type="evidence" value="ECO:0007669"/>
    <property type="project" value="InterPro"/>
</dbReference>
<feature type="region of interest" description="Disordered" evidence="3">
    <location>
        <begin position="1"/>
        <end position="29"/>
    </location>
</feature>
<reference evidence="5 6" key="1">
    <citation type="submission" date="2019-10" db="EMBL/GenBank/DDBJ databases">
        <authorList>
            <person name="Palmer J.M."/>
        </authorList>
    </citation>
    <scope>NUCLEOTIDE SEQUENCE [LARGE SCALE GENOMIC DNA]</scope>
    <source>
        <strain evidence="5 6">TWF694</strain>
    </source>
</reference>
<dbReference type="AlphaFoldDB" id="A0AAV9WZZ7"/>
<feature type="domain" description="Zn(2)-C6 fungal-type" evidence="4">
    <location>
        <begin position="37"/>
        <end position="66"/>
    </location>
</feature>
<dbReference type="InterPro" id="IPR007219">
    <property type="entry name" value="XnlR_reg_dom"/>
</dbReference>
<dbReference type="PROSITE" id="PS50048">
    <property type="entry name" value="ZN2_CY6_FUNGAL_2"/>
    <property type="match status" value="1"/>
</dbReference>
<evidence type="ECO:0000256" key="2">
    <source>
        <dbReference type="ARBA" id="ARBA00023242"/>
    </source>
</evidence>
<dbReference type="Proteomes" id="UP001365542">
    <property type="component" value="Unassembled WGS sequence"/>
</dbReference>
<comment type="caution">
    <text evidence="5">The sequence shown here is derived from an EMBL/GenBank/DDBJ whole genome shotgun (WGS) entry which is preliminary data.</text>
</comment>
<sequence length="674" mass="75526">MAGAEPSGILVLTESPNGTSGMPSKLSNSSLVPLQTACDNCRRRKTRCDRRRPCEACQRSALSCHYLKLPKKRGPKRRKLSVSSNSESTALQLNVSDLASKSAESREANSSESPTTELCSGTVFNTDSPYSNHNVSGSTPCFSGTESSTDDLHILAQPDTLQSYIFPVDNTIVTTEQSLPAGAFDIDSILFPEGDGFAFNSEQHHSNKAMTISVFAPYLELFFKHLYPIMPIFDREADLNNPMLNTDELKILSQEEIAMYSALSALVILQLNVVIDKSGTLVPSSQEDHLRLSSNSATSSPEDMATTAYPVPAEPFVTQCLSTRQNSDFISSPTLNWIITSFFLFAYYGHLEQHRSAWYYLRESISLALELELDVEEIYETLERGESQKRRRLFWLLFVTERGYALQRRRSVILQPTIGLPLVFESQDPRLLYGFVNLVNLFKSVDQKFFGIWGEKPKYASDRPDLTDTKDLRKWLGNFQEAISRANLPLIESIETQKTDLLVTREWLHMLGWRTSVKLGLMTGKEEGKKAEFMNFEYPFTLARDLASVITSSQKPALESHGIGMEQKVSDVAICLGDVIACNSGGLDNDTIRLGQECLHVFLGLLSTFRGQRSRYVDPVLDKVRDLMTKISPQGSISNFDGIKQYTTYTKAPIGSEEEKATPPYSNFRYSKVY</sequence>
<proteinExistence type="predicted"/>
<keyword evidence="6" id="KW-1185">Reference proteome</keyword>
<dbReference type="Pfam" id="PF04082">
    <property type="entry name" value="Fungal_trans"/>
    <property type="match status" value="1"/>
</dbReference>
<keyword evidence="2" id="KW-0539">Nucleus</keyword>
<dbReference type="GO" id="GO:0003677">
    <property type="term" value="F:DNA binding"/>
    <property type="evidence" value="ECO:0007669"/>
    <property type="project" value="InterPro"/>
</dbReference>
<name>A0AAV9WZZ7_9PEZI</name>
<dbReference type="GO" id="GO:0006351">
    <property type="term" value="P:DNA-templated transcription"/>
    <property type="evidence" value="ECO:0007669"/>
    <property type="project" value="InterPro"/>
</dbReference>
<dbReference type="SMART" id="SM00066">
    <property type="entry name" value="GAL4"/>
    <property type="match status" value="1"/>
</dbReference>
<dbReference type="Gene3D" id="4.10.240.10">
    <property type="entry name" value="Zn(2)-C6 fungal-type DNA-binding domain"/>
    <property type="match status" value="1"/>
</dbReference>
<organism evidence="5 6">
    <name type="scientific">Orbilia ellipsospora</name>
    <dbReference type="NCBI Taxonomy" id="2528407"/>
    <lineage>
        <taxon>Eukaryota</taxon>
        <taxon>Fungi</taxon>
        <taxon>Dikarya</taxon>
        <taxon>Ascomycota</taxon>
        <taxon>Pezizomycotina</taxon>
        <taxon>Orbiliomycetes</taxon>
        <taxon>Orbiliales</taxon>
        <taxon>Orbiliaceae</taxon>
        <taxon>Orbilia</taxon>
    </lineage>
</organism>
<dbReference type="PANTHER" id="PTHR31668:SF20">
    <property type="entry name" value="ZN(II)2CYS6 TRANSCRIPTION FACTOR (EUROFUNG)"/>
    <property type="match status" value="1"/>
</dbReference>
<dbReference type="InterPro" id="IPR036864">
    <property type="entry name" value="Zn2-C6_fun-type_DNA-bd_sf"/>
</dbReference>
<feature type="region of interest" description="Disordered" evidence="3">
    <location>
        <begin position="98"/>
        <end position="121"/>
    </location>
</feature>
<evidence type="ECO:0000256" key="3">
    <source>
        <dbReference type="SAM" id="MobiDB-lite"/>
    </source>
</evidence>
<evidence type="ECO:0000313" key="5">
    <source>
        <dbReference type="EMBL" id="KAK6530268.1"/>
    </source>
</evidence>
<protein>
    <recommendedName>
        <fullName evidence="4">Zn(2)-C6 fungal-type domain-containing protein</fullName>
    </recommendedName>
</protein>
<dbReference type="Pfam" id="PF00172">
    <property type="entry name" value="Zn_clus"/>
    <property type="match status" value="1"/>
</dbReference>